<dbReference type="PANTHER" id="PTHR10302">
    <property type="entry name" value="SINGLE-STRANDED DNA-BINDING PROTEIN"/>
    <property type="match status" value="1"/>
</dbReference>
<keyword evidence="1 2" id="KW-0238">DNA-binding</keyword>
<keyword evidence="5" id="KW-1185">Reference proteome</keyword>
<accession>A0A1Z5KIS0</accession>
<dbReference type="CDD" id="cd04496">
    <property type="entry name" value="SSB_OBF"/>
    <property type="match status" value="1"/>
</dbReference>
<organism evidence="4 5">
    <name type="scientific">Fistulifera solaris</name>
    <name type="common">Oleaginous diatom</name>
    <dbReference type="NCBI Taxonomy" id="1519565"/>
    <lineage>
        <taxon>Eukaryota</taxon>
        <taxon>Sar</taxon>
        <taxon>Stramenopiles</taxon>
        <taxon>Ochrophyta</taxon>
        <taxon>Bacillariophyta</taxon>
        <taxon>Bacillariophyceae</taxon>
        <taxon>Bacillariophycidae</taxon>
        <taxon>Naviculales</taxon>
        <taxon>Naviculaceae</taxon>
        <taxon>Fistulifera</taxon>
    </lineage>
</organism>
<dbReference type="HAMAP" id="MF_00984">
    <property type="entry name" value="SSB"/>
    <property type="match status" value="1"/>
</dbReference>
<sequence length="190" mass="21114">MSEEPDIFGPQSTDAPLLSDEELLAQNPDWDDTVARFNTVHLSGRIGGEPKTRYFDDGKVVVNLNLAVQRKYHPLERKHLNIAYGQEETDWFGLEIWGKTAEFASKYVDKGMRVSVIGSLQIDQWTDKESGEPRSRTKVVVRELDIMETRAEGDLRRSKRSGGGSGGSSNFFSEDDFGASSAGSGGFFDD</sequence>
<dbReference type="GO" id="GO:0009295">
    <property type="term" value="C:nucleoid"/>
    <property type="evidence" value="ECO:0007669"/>
    <property type="project" value="TreeGrafter"/>
</dbReference>
<feature type="compositionally biased region" description="Low complexity" evidence="3">
    <location>
        <begin position="168"/>
        <end position="182"/>
    </location>
</feature>
<evidence type="ECO:0000256" key="3">
    <source>
        <dbReference type="SAM" id="MobiDB-lite"/>
    </source>
</evidence>
<evidence type="ECO:0000256" key="1">
    <source>
        <dbReference type="ARBA" id="ARBA00023125"/>
    </source>
</evidence>
<evidence type="ECO:0000313" key="5">
    <source>
        <dbReference type="Proteomes" id="UP000198406"/>
    </source>
</evidence>
<dbReference type="PANTHER" id="PTHR10302:SF0">
    <property type="entry name" value="SINGLE-STRANDED DNA-BINDING PROTEIN, MITOCHONDRIAL"/>
    <property type="match status" value="1"/>
</dbReference>
<evidence type="ECO:0000256" key="2">
    <source>
        <dbReference type="PROSITE-ProRule" id="PRU00252"/>
    </source>
</evidence>
<dbReference type="InParanoid" id="A0A1Z5KIS0"/>
<evidence type="ECO:0000313" key="4">
    <source>
        <dbReference type="EMBL" id="GAX25992.1"/>
    </source>
</evidence>
<reference evidence="4 5" key="1">
    <citation type="journal article" date="2015" name="Plant Cell">
        <title>Oil accumulation by the oleaginous diatom Fistulifera solaris as revealed by the genome and transcriptome.</title>
        <authorList>
            <person name="Tanaka T."/>
            <person name="Maeda Y."/>
            <person name="Veluchamy A."/>
            <person name="Tanaka M."/>
            <person name="Abida H."/>
            <person name="Marechal E."/>
            <person name="Bowler C."/>
            <person name="Muto M."/>
            <person name="Sunaga Y."/>
            <person name="Tanaka M."/>
            <person name="Yoshino T."/>
            <person name="Taniguchi T."/>
            <person name="Fukuda Y."/>
            <person name="Nemoto M."/>
            <person name="Matsumoto M."/>
            <person name="Wong P.S."/>
            <person name="Aburatani S."/>
            <person name="Fujibuchi W."/>
        </authorList>
    </citation>
    <scope>NUCLEOTIDE SEQUENCE [LARGE SCALE GENOMIC DNA]</scope>
    <source>
        <strain evidence="4 5">JPCC DA0580</strain>
    </source>
</reference>
<gene>
    <name evidence="4" type="ORF">FisN_4Hh523</name>
</gene>
<dbReference type="OrthoDB" id="1078367at2759"/>
<dbReference type="NCBIfam" id="TIGR00621">
    <property type="entry name" value="ssb"/>
    <property type="match status" value="1"/>
</dbReference>
<dbReference type="InterPro" id="IPR011344">
    <property type="entry name" value="ssDNA-bd"/>
</dbReference>
<dbReference type="Gene3D" id="2.40.50.140">
    <property type="entry name" value="Nucleic acid-binding proteins"/>
    <property type="match status" value="1"/>
</dbReference>
<dbReference type="PROSITE" id="PS50935">
    <property type="entry name" value="SSB"/>
    <property type="match status" value="1"/>
</dbReference>
<dbReference type="GO" id="GO:0003697">
    <property type="term" value="F:single-stranded DNA binding"/>
    <property type="evidence" value="ECO:0007669"/>
    <property type="project" value="InterPro"/>
</dbReference>
<dbReference type="InterPro" id="IPR012340">
    <property type="entry name" value="NA-bd_OB-fold"/>
</dbReference>
<comment type="caution">
    <text evidence="4">The sequence shown here is derived from an EMBL/GenBank/DDBJ whole genome shotgun (WGS) entry which is preliminary data.</text>
</comment>
<dbReference type="SUPFAM" id="SSF50249">
    <property type="entry name" value="Nucleic acid-binding proteins"/>
    <property type="match status" value="1"/>
</dbReference>
<dbReference type="AlphaFoldDB" id="A0A1Z5KIS0"/>
<proteinExistence type="inferred from homology"/>
<dbReference type="EMBL" id="BDSP01000235">
    <property type="protein sequence ID" value="GAX25992.1"/>
    <property type="molecule type" value="Genomic_DNA"/>
</dbReference>
<dbReference type="Pfam" id="PF00436">
    <property type="entry name" value="SSB"/>
    <property type="match status" value="1"/>
</dbReference>
<feature type="region of interest" description="Disordered" evidence="3">
    <location>
        <begin position="152"/>
        <end position="190"/>
    </location>
</feature>
<name>A0A1Z5KIS0_FISSO</name>
<dbReference type="GO" id="GO:0006260">
    <property type="term" value="P:DNA replication"/>
    <property type="evidence" value="ECO:0007669"/>
    <property type="project" value="InterPro"/>
</dbReference>
<dbReference type="InterPro" id="IPR000424">
    <property type="entry name" value="Primosome_PriB/ssb"/>
</dbReference>
<dbReference type="Proteomes" id="UP000198406">
    <property type="component" value="Unassembled WGS sequence"/>
</dbReference>
<protein>
    <submittedName>
        <fullName evidence="4">Single-strand DNA-binding protein</fullName>
    </submittedName>
</protein>